<protein>
    <submittedName>
        <fullName evidence="6">TonB-dependent receptor plug domain-containing protein</fullName>
    </submittedName>
</protein>
<dbReference type="EMBL" id="WFLM01000001">
    <property type="protein sequence ID" value="KAB8040633.1"/>
    <property type="molecule type" value="Genomic_DNA"/>
</dbReference>
<dbReference type="InterPro" id="IPR036942">
    <property type="entry name" value="Beta-barrel_TonB_sf"/>
</dbReference>
<name>A0A6N6VVY5_9BACT</name>
<dbReference type="Proteomes" id="UP000437748">
    <property type="component" value="Unassembled WGS sequence"/>
</dbReference>
<feature type="region of interest" description="Disordered" evidence="4">
    <location>
        <begin position="277"/>
        <end position="299"/>
    </location>
</feature>
<dbReference type="Gene3D" id="2.170.130.10">
    <property type="entry name" value="TonB-dependent receptor, plug domain"/>
    <property type="match status" value="1"/>
</dbReference>
<evidence type="ECO:0000313" key="7">
    <source>
        <dbReference type="Proteomes" id="UP000437748"/>
    </source>
</evidence>
<keyword evidence="6" id="KW-0675">Receptor</keyword>
<feature type="signal peptide" evidence="5">
    <location>
        <begin position="1"/>
        <end position="31"/>
    </location>
</feature>
<proteinExistence type="predicted"/>
<reference evidence="6 7" key="1">
    <citation type="submission" date="2019-10" db="EMBL/GenBank/DDBJ databases">
        <title>New species of Slilvanegrellaceae.</title>
        <authorList>
            <person name="Pitt A."/>
            <person name="Hahn M.W."/>
        </authorList>
    </citation>
    <scope>NUCLEOTIDE SEQUENCE [LARGE SCALE GENOMIC DNA]</scope>
    <source>
        <strain evidence="6 7">SP-Ram-0.45-NSY-1</strain>
    </source>
</reference>
<evidence type="ECO:0000256" key="3">
    <source>
        <dbReference type="ARBA" id="ARBA00023237"/>
    </source>
</evidence>
<organism evidence="6 7">
    <name type="scientific">Silvanigrella paludirubra</name>
    <dbReference type="NCBI Taxonomy" id="2499159"/>
    <lineage>
        <taxon>Bacteria</taxon>
        <taxon>Pseudomonadati</taxon>
        <taxon>Bdellovibrionota</taxon>
        <taxon>Oligoflexia</taxon>
        <taxon>Silvanigrellales</taxon>
        <taxon>Silvanigrellaceae</taxon>
        <taxon>Silvanigrella</taxon>
    </lineage>
</organism>
<keyword evidence="3" id="KW-0998">Cell outer membrane</keyword>
<keyword evidence="5" id="KW-0732">Signal</keyword>
<feature type="compositionally biased region" description="Polar residues" evidence="4">
    <location>
        <begin position="284"/>
        <end position="296"/>
    </location>
</feature>
<comment type="caution">
    <text evidence="6">The sequence shown here is derived from an EMBL/GenBank/DDBJ whole genome shotgun (WGS) entry which is preliminary data.</text>
</comment>
<evidence type="ECO:0000256" key="4">
    <source>
        <dbReference type="SAM" id="MobiDB-lite"/>
    </source>
</evidence>
<dbReference type="InterPro" id="IPR037066">
    <property type="entry name" value="Plug_dom_sf"/>
</dbReference>
<dbReference type="AlphaFoldDB" id="A0A6N6VVY5"/>
<evidence type="ECO:0000256" key="2">
    <source>
        <dbReference type="ARBA" id="ARBA00023136"/>
    </source>
</evidence>
<evidence type="ECO:0000256" key="5">
    <source>
        <dbReference type="SAM" id="SignalP"/>
    </source>
</evidence>
<keyword evidence="7" id="KW-1185">Reference proteome</keyword>
<dbReference type="GO" id="GO:0009279">
    <property type="term" value="C:cell outer membrane"/>
    <property type="evidence" value="ECO:0007669"/>
    <property type="project" value="UniProtKB-SubCell"/>
</dbReference>
<dbReference type="Gene3D" id="2.40.170.20">
    <property type="entry name" value="TonB-dependent receptor, beta-barrel domain"/>
    <property type="match status" value="1"/>
</dbReference>
<evidence type="ECO:0000313" key="6">
    <source>
        <dbReference type="EMBL" id="KAB8040633.1"/>
    </source>
</evidence>
<accession>A0A6N6VVY5</accession>
<evidence type="ECO:0000256" key="1">
    <source>
        <dbReference type="ARBA" id="ARBA00004442"/>
    </source>
</evidence>
<keyword evidence="2" id="KW-0472">Membrane</keyword>
<gene>
    <name evidence="6" type="ORF">GCL60_01555</name>
</gene>
<feature type="chain" id="PRO_5027001210" evidence="5">
    <location>
        <begin position="32"/>
        <end position="797"/>
    </location>
</feature>
<sequence>MIASFKYYRFEIMLKKCLPIVILISSTPFLALSQTMPQNSAQENKILVKGIIRPLGSVSPIGDALIFDQSNKEVTTRSDKNGNFSILVSKTSKGVVIRADNYQDLIIKIENGKLESESPYSLEPAPEYSGYGIIRAKRKNEISQNSFNGDEIAHTAGVAGDAVKTLQTLPSVLPASPGSADIVVRGGLPGDNSYYYDDLLLPFVFHFGGAQTIIPSRMIESMDFYPGAFSAKYTDTLGGVIQLKSPGNIPQRTSGEFELGMIQSGIYLEGNAFSKNSDVKTNESETNNNQEATKTTTSEKDNDAIGYRLGVRRTYLELYKPLIQKLANNSSFVTIPQATDYQFVFNGNHSNGTWQAYLLGAADRASLSGNLGNSDTASGKDSFSIYNYTEVSGVRYNLNLKDGYGLHFTFEQRYLVFQQDIFGDQIDARSHLFVFGVSLDKKINELLTYSIGIRPKYVHNSVGIDVVQYPSGDPTIYFDPELAPRVKNTISTDQFYGDTYLDIIYSPIKEIKINPGVNVLKGPSTKQLSVDPRVGVRFDVTESQTLKAAVGYYSQLPAIQYTIPGYGNPDLQLEKNIQYVVGHESKFLDNYSTDLQLWYKTSDNLTGPAINNSNNKYENSIQSRAKGVEVFLKKKPSDFWFGWISYGLSLAEVRDPGSGIWRNSDYDRTHSLNIVYGQKITSRWNAGARFQYMTGSPYSSVSGGTYNQNTGVYSPSPDGNTYLVNKNDVRNPYYMEVDFRTEYDFLFKDWTLTSYLNILNLFNRSNVTNTTFNRDYSKTVSVTGLPIIPSIGVIAKF</sequence>
<comment type="subcellular location">
    <subcellularLocation>
        <location evidence="1">Cell outer membrane</location>
    </subcellularLocation>
</comment>
<dbReference type="SUPFAM" id="SSF56935">
    <property type="entry name" value="Porins"/>
    <property type="match status" value="1"/>
</dbReference>